<feature type="transmembrane region" description="Helical" evidence="9">
    <location>
        <begin position="599"/>
        <end position="620"/>
    </location>
</feature>
<dbReference type="PROSITE" id="PS00825">
    <property type="entry name" value="EF1BD_2"/>
    <property type="match status" value="1"/>
</dbReference>
<evidence type="ECO:0000313" key="12">
    <source>
        <dbReference type="Proteomes" id="UP000887458"/>
    </source>
</evidence>
<dbReference type="SMART" id="SM00888">
    <property type="entry name" value="EF1_GNE"/>
    <property type="match status" value="1"/>
</dbReference>
<evidence type="ECO:0000256" key="8">
    <source>
        <dbReference type="RuleBase" id="RU003791"/>
    </source>
</evidence>
<feature type="domain" description="Translation elongation factor EF1B beta/delta subunit guanine nucleotide exchange" evidence="10">
    <location>
        <begin position="1028"/>
        <end position="1114"/>
    </location>
</feature>
<comment type="function">
    <text evidence="7">Allows the formation of correctly charged Gln-tRNA(Gln) through the transamidation of misacylated Glu-tRNA(Gln) in the mitochondria. The reaction takes place in the presence of glutamine and ATP through an activated gamma-phospho-Glu-tRNA(Gln).</text>
</comment>
<dbReference type="CDD" id="cd00292">
    <property type="entry name" value="EF1B"/>
    <property type="match status" value="1"/>
</dbReference>
<dbReference type="Proteomes" id="UP000887458">
    <property type="component" value="Unassembled WGS sequence"/>
</dbReference>
<gene>
    <name evidence="11" type="ORF">DERP_007736</name>
</gene>
<dbReference type="Pfam" id="PF00736">
    <property type="entry name" value="EF1_GNE"/>
    <property type="match status" value="1"/>
</dbReference>
<dbReference type="InterPro" id="IPR017959">
    <property type="entry name" value="Asn/Gln-tRNA_amidoTrfase_suB/E"/>
</dbReference>
<keyword evidence="12" id="KW-1185">Reference proteome</keyword>
<feature type="transmembrane region" description="Helical" evidence="9">
    <location>
        <begin position="794"/>
        <end position="819"/>
    </location>
</feature>
<keyword evidence="5 7" id="KW-0067">ATP-binding</keyword>
<comment type="similarity">
    <text evidence="7">Belongs to the GatB/GatE family. GatB subfamily.</text>
</comment>
<keyword evidence="4 8" id="KW-0251">Elongation factor</keyword>
<evidence type="ECO:0000256" key="5">
    <source>
        <dbReference type="ARBA" id="ARBA00022840"/>
    </source>
</evidence>
<sequence>MFLRLFKFSNFNINTSLKNGFHSASQTLFFSCKAEKYLDKYEPVIGLEVHAQILSDSKLFSSASTNFTSRPNSQATYFDVSLPGTLPVLNRKCVLAAIKTGLALNCRISNKSTFDRKHYFYGDMPNGYQITQQRNPIARDGYIEFIVYDDFYENDRTFQPYLKRCRLKQIQLEQDSGKSLVDGEMNANLIDLNRAGVPLLEFVFEPDLSSTLEAISLVRELIAILKSIQACSCRMEEGALRVDANVSVRLVGNRELGTRTEIKNLNSFRFIREASEYEIRRQCSLLERGEKIINETLGYDIRTKNTFVMRDKEIVQDYRFMPEPNLPAIVLTNDAEDMSKELININSIQKEMPRLPEHIRQSLLDKRFGLSLREIYFLLQDSTQLHLFHQIFESSRRKCGLDCFEFLIGYLKPIFQEKIDPFTLNKIESINYRFSMENISEFVCQEYLGQLCDMIFDEKISETTAYDILKLYLQNEKRSPHEIVENYNWWLIKDMDQIENVCRQVIQQVPKIAKKYAKNGVRKQKSMLIQKAFVLMNHQMDISNYKIFSSEKFRLFQNLWNILESNDSFRILLTFFCRTHIIPFKDADKVLRNRSDSRLFRYMFVIISISTIFNFIRYGISSMITPNNQMTMIFLPYFIEYKHSYRIFHLALALIMASFEIICELLNIMWLQIFSEPNKTMIVLNPLINMHRKNLKSTFEHATYLILFICTSMQYIHVTNAWFELNYREILFRFKHQFPEGFNQSLFLRKLGIVNSQIMKLSKEASPMILTFHSTMLFMLNMLIILMINPNSKALVRFVITIILIMIFGFSTILFISLARLNQLSRIFLPIIRHYYLHNQIFIQIHLTKSVTKKWKHQQTIRRKMPAKALLNELQSLQTFQYWQVENVSCSASSKNVKSSKKANKKTKNAVTSSLLMNNDNEHLVDMNKSDENVVIVHQSSHDSNSTTDTVKKHPNIDKNKVNLNNEVIIDDDKCICPPFYHEHDDDDDHNSITNENRSTGCRAGDERIQQLEKRVSEMESKPAAVAKSSVVLDIKPWDDETDMKEMERLVRTVKMDGLVWGASKLVPLAYGIKKLQIVCVIEDEKVSVEELGEKLAEFEDHVQSVDVAAFNKI</sequence>
<dbReference type="SUPFAM" id="SSF54984">
    <property type="entry name" value="eEF-1beta-like"/>
    <property type="match status" value="1"/>
</dbReference>
<evidence type="ECO:0000256" key="1">
    <source>
        <dbReference type="ARBA" id="ARBA00007411"/>
    </source>
</evidence>
<organism evidence="11 12">
    <name type="scientific">Dermatophagoides pteronyssinus</name>
    <name type="common">European house dust mite</name>
    <dbReference type="NCBI Taxonomy" id="6956"/>
    <lineage>
        <taxon>Eukaryota</taxon>
        <taxon>Metazoa</taxon>
        <taxon>Ecdysozoa</taxon>
        <taxon>Arthropoda</taxon>
        <taxon>Chelicerata</taxon>
        <taxon>Arachnida</taxon>
        <taxon>Acari</taxon>
        <taxon>Acariformes</taxon>
        <taxon>Sarcoptiformes</taxon>
        <taxon>Astigmata</taxon>
        <taxon>Psoroptidia</taxon>
        <taxon>Analgoidea</taxon>
        <taxon>Pyroglyphidae</taxon>
        <taxon>Dermatophagoidinae</taxon>
        <taxon>Dermatophagoides</taxon>
    </lineage>
</organism>
<evidence type="ECO:0000256" key="2">
    <source>
        <dbReference type="ARBA" id="ARBA00022598"/>
    </source>
</evidence>
<dbReference type="InterPro" id="IPR001326">
    <property type="entry name" value="Transl_elong_EF1B_B/D_CS"/>
</dbReference>
<dbReference type="Pfam" id="PF02637">
    <property type="entry name" value="GatB_Yqey"/>
    <property type="match status" value="1"/>
</dbReference>
<comment type="subunit">
    <text evidence="7">Subunit of the heterotrimeric GatCAB amidotransferase (AdT) complex, composed of A, B and C subunits.</text>
</comment>
<reference evidence="11 12" key="2">
    <citation type="journal article" date="2022" name="Mol. Biol. Evol.">
        <title>Comparative Genomics Reveals Insights into the Divergent Evolution of Astigmatic Mites and Household Pest Adaptations.</title>
        <authorList>
            <person name="Xiong Q."/>
            <person name="Wan A.T."/>
            <person name="Liu X."/>
            <person name="Fung C.S."/>
            <person name="Xiao X."/>
            <person name="Malainual N."/>
            <person name="Hou J."/>
            <person name="Wang L."/>
            <person name="Wang M."/>
            <person name="Yang K.Y."/>
            <person name="Cui Y."/>
            <person name="Leung E.L."/>
            <person name="Nong W."/>
            <person name="Shin S.K."/>
            <person name="Au S.W."/>
            <person name="Jeong K.Y."/>
            <person name="Chew F.T."/>
            <person name="Hui J.H."/>
            <person name="Leung T.F."/>
            <person name="Tungtrongchitr A."/>
            <person name="Zhong N."/>
            <person name="Liu Z."/>
            <person name="Tsui S.K."/>
        </authorList>
    </citation>
    <scope>NUCLEOTIDE SEQUENCE [LARGE SCALE GENOMIC DNA]</scope>
    <source>
        <strain evidence="11">Derp</strain>
    </source>
</reference>
<evidence type="ECO:0000256" key="6">
    <source>
        <dbReference type="ARBA" id="ARBA00022917"/>
    </source>
</evidence>
<dbReference type="NCBIfam" id="NF004012">
    <property type="entry name" value="PRK05477.1-2"/>
    <property type="match status" value="1"/>
</dbReference>
<dbReference type="Gene3D" id="3.30.70.60">
    <property type="match status" value="1"/>
</dbReference>
<dbReference type="Pfam" id="PF02934">
    <property type="entry name" value="GatB_N"/>
    <property type="match status" value="1"/>
</dbReference>
<evidence type="ECO:0000256" key="3">
    <source>
        <dbReference type="ARBA" id="ARBA00022741"/>
    </source>
</evidence>
<feature type="transmembrane region" description="Helical" evidence="9">
    <location>
        <begin position="647"/>
        <end position="671"/>
    </location>
</feature>
<comment type="caution">
    <text evidence="11">The sequence shown here is derived from an EMBL/GenBank/DDBJ whole genome shotgun (WGS) entry which is preliminary data.</text>
</comment>
<dbReference type="InterPro" id="IPR006075">
    <property type="entry name" value="Asn/Gln-tRNA_Trfase_suB/E_cat"/>
</dbReference>
<dbReference type="EMBL" id="NJHN03000034">
    <property type="protein sequence ID" value="KAH9423142.1"/>
    <property type="molecule type" value="Genomic_DNA"/>
</dbReference>
<keyword evidence="9" id="KW-1133">Transmembrane helix</keyword>
<evidence type="ECO:0000256" key="7">
    <source>
        <dbReference type="HAMAP-Rule" id="MF_03147"/>
    </source>
</evidence>
<keyword evidence="2 7" id="KW-0436">Ligase</keyword>
<protein>
    <recommendedName>
        <fullName evidence="7">Glutamyl-tRNA(Gln) amidotransferase subunit B, mitochondrial</fullName>
        <shortName evidence="7">Glu-AdT subunit B</shortName>
        <ecNumber evidence="7">6.3.5.-</ecNumber>
    </recommendedName>
</protein>
<evidence type="ECO:0000256" key="4">
    <source>
        <dbReference type="ARBA" id="ARBA00022768"/>
    </source>
</evidence>
<dbReference type="EC" id="6.3.5.-" evidence="7"/>
<evidence type="ECO:0000259" key="10">
    <source>
        <dbReference type="SMART" id="SM00888"/>
    </source>
</evidence>
<keyword evidence="7" id="KW-0496">Mitochondrion</keyword>
<keyword evidence="6 7" id="KW-0648">Protein biosynthesis</keyword>
<dbReference type="HAMAP" id="MF_00121">
    <property type="entry name" value="GatB"/>
    <property type="match status" value="1"/>
</dbReference>
<dbReference type="InterPro" id="IPR014717">
    <property type="entry name" value="Transl_elong_EF1B/ribsomal_bS6"/>
</dbReference>
<comment type="subcellular location">
    <subcellularLocation>
        <location evidence="7">Mitochondrion</location>
    </subcellularLocation>
</comment>
<dbReference type="PANTHER" id="PTHR11659:SF0">
    <property type="entry name" value="GLUTAMYL-TRNA(GLN) AMIDOTRANSFERASE SUBUNIT B, MITOCHONDRIAL"/>
    <property type="match status" value="1"/>
</dbReference>
<proteinExistence type="inferred from homology"/>
<reference evidence="11 12" key="1">
    <citation type="journal article" date="2018" name="J. Allergy Clin. Immunol.">
        <title>High-quality assembly of Dermatophagoides pteronyssinus genome and transcriptome reveals a wide range of novel allergens.</title>
        <authorList>
            <person name="Liu X.Y."/>
            <person name="Yang K.Y."/>
            <person name="Wang M.Q."/>
            <person name="Kwok J.S."/>
            <person name="Zeng X."/>
            <person name="Yang Z."/>
            <person name="Xiao X.J."/>
            <person name="Lau C.P."/>
            <person name="Li Y."/>
            <person name="Huang Z.M."/>
            <person name="Ba J.G."/>
            <person name="Yim A.K."/>
            <person name="Ouyang C.Y."/>
            <person name="Ngai S.M."/>
            <person name="Chan T.F."/>
            <person name="Leung E.L."/>
            <person name="Liu L."/>
            <person name="Liu Z.G."/>
            <person name="Tsui S.K."/>
        </authorList>
    </citation>
    <scope>NUCLEOTIDE SEQUENCE [LARGE SCALE GENOMIC DNA]</scope>
    <source>
        <strain evidence="11">Derp</strain>
    </source>
</reference>
<comment type="catalytic activity">
    <reaction evidence="7">
        <text>L-glutamyl-tRNA(Gln) + L-glutamine + ATP + H2O = L-glutaminyl-tRNA(Gln) + L-glutamate + ADP + phosphate + H(+)</text>
        <dbReference type="Rhea" id="RHEA:17521"/>
        <dbReference type="Rhea" id="RHEA-COMP:9681"/>
        <dbReference type="Rhea" id="RHEA-COMP:9684"/>
        <dbReference type="ChEBI" id="CHEBI:15377"/>
        <dbReference type="ChEBI" id="CHEBI:15378"/>
        <dbReference type="ChEBI" id="CHEBI:29985"/>
        <dbReference type="ChEBI" id="CHEBI:30616"/>
        <dbReference type="ChEBI" id="CHEBI:43474"/>
        <dbReference type="ChEBI" id="CHEBI:58359"/>
        <dbReference type="ChEBI" id="CHEBI:78520"/>
        <dbReference type="ChEBI" id="CHEBI:78521"/>
        <dbReference type="ChEBI" id="CHEBI:456216"/>
    </reaction>
</comment>
<dbReference type="SUPFAM" id="SSF55931">
    <property type="entry name" value="Glutamine synthetase/guanido kinase"/>
    <property type="match status" value="1"/>
</dbReference>
<keyword evidence="9" id="KW-0812">Transmembrane</keyword>
<accession>A0ABQ8JKK4</accession>
<keyword evidence="9" id="KW-0472">Membrane</keyword>
<keyword evidence="3 7" id="KW-0547">Nucleotide-binding</keyword>
<evidence type="ECO:0000313" key="11">
    <source>
        <dbReference type="EMBL" id="KAH9423142.1"/>
    </source>
</evidence>
<evidence type="ECO:0000256" key="9">
    <source>
        <dbReference type="SAM" id="Phobius"/>
    </source>
</evidence>
<comment type="similarity">
    <text evidence="1 8">Belongs to the EF-1-beta/EF-1-delta family.</text>
</comment>
<feature type="transmembrane region" description="Helical" evidence="9">
    <location>
        <begin position="768"/>
        <end position="788"/>
    </location>
</feature>
<dbReference type="PROSITE" id="PS51257">
    <property type="entry name" value="PROKAR_LIPOPROTEIN"/>
    <property type="match status" value="1"/>
</dbReference>
<name>A0ABQ8JKK4_DERPT</name>
<dbReference type="InterPro" id="IPR014746">
    <property type="entry name" value="Gln_synth/guanido_kin_cat_dom"/>
</dbReference>
<dbReference type="InterPro" id="IPR014038">
    <property type="entry name" value="EF1B_bsu/dsu_GNE"/>
</dbReference>
<dbReference type="NCBIfam" id="TIGR00133">
    <property type="entry name" value="gatB"/>
    <property type="match status" value="1"/>
</dbReference>
<dbReference type="InterPro" id="IPR036219">
    <property type="entry name" value="eEF-1beta-like_sf"/>
</dbReference>
<dbReference type="InterPro" id="IPR004413">
    <property type="entry name" value="GatB"/>
</dbReference>
<dbReference type="PANTHER" id="PTHR11659">
    <property type="entry name" value="GLUTAMYL-TRNA GLN AMIDOTRANSFERASE SUBUNIT B MITOCHONDRIAL AND PROKARYOTIC PET112-RELATED"/>
    <property type="match status" value="1"/>
</dbReference>
<dbReference type="InterPro" id="IPR018027">
    <property type="entry name" value="Asn/Gln_amidotransferase"/>
</dbReference>